<feature type="signal peptide" evidence="1">
    <location>
        <begin position="1"/>
        <end position="27"/>
    </location>
</feature>
<keyword evidence="1" id="KW-0732">Signal</keyword>
<evidence type="ECO:0000313" key="3">
    <source>
        <dbReference type="Proteomes" id="UP001500707"/>
    </source>
</evidence>
<keyword evidence="3" id="KW-1185">Reference proteome</keyword>
<organism evidence="2 3">
    <name type="scientific">Streptomyces osmaniensis</name>
    <dbReference type="NCBI Taxonomy" id="593134"/>
    <lineage>
        <taxon>Bacteria</taxon>
        <taxon>Bacillati</taxon>
        <taxon>Actinomycetota</taxon>
        <taxon>Actinomycetes</taxon>
        <taxon>Kitasatosporales</taxon>
        <taxon>Streptomycetaceae</taxon>
        <taxon>Streptomyces</taxon>
    </lineage>
</organism>
<proteinExistence type="predicted"/>
<comment type="caution">
    <text evidence="2">The sequence shown here is derived from an EMBL/GenBank/DDBJ whole genome shotgun (WGS) entry which is preliminary data.</text>
</comment>
<evidence type="ECO:0000313" key="2">
    <source>
        <dbReference type="EMBL" id="GAA3598218.1"/>
    </source>
</evidence>
<gene>
    <name evidence="2" type="ORF">GCM10022295_93090</name>
</gene>
<evidence type="ECO:0000256" key="1">
    <source>
        <dbReference type="SAM" id="SignalP"/>
    </source>
</evidence>
<protein>
    <recommendedName>
        <fullName evidence="4">Secreted protein</fullName>
    </recommendedName>
</protein>
<dbReference type="EMBL" id="BAABCE010000056">
    <property type="protein sequence ID" value="GAA3598218.1"/>
    <property type="molecule type" value="Genomic_DNA"/>
</dbReference>
<feature type="chain" id="PRO_5047280321" description="Secreted protein" evidence="1">
    <location>
        <begin position="28"/>
        <end position="200"/>
    </location>
</feature>
<dbReference type="Proteomes" id="UP001500707">
    <property type="component" value="Unassembled WGS sequence"/>
</dbReference>
<sequence length="200" mass="19938">MKRFSRVATLAAAATCTASLAVGPASATGLGDPFPYNTAPVVFNNVNVFGNDNNTAGRDNLEGTNHVAGTGHAVGLGATPPVQTCTQITVENVAQGQPLTLTGQLSSGTITLSFGAPGQTTLSPQGGQTTGTACSSGTTGPFLSAGWSYQNIGIATTSFSITDGPQIVADGTCVSHDPAVGNSIKFYVGLPGDCPVTESS</sequence>
<name>A0ABP6Z5M0_9ACTN</name>
<evidence type="ECO:0008006" key="4">
    <source>
        <dbReference type="Google" id="ProtNLM"/>
    </source>
</evidence>
<reference evidence="3" key="1">
    <citation type="journal article" date="2019" name="Int. J. Syst. Evol. Microbiol.">
        <title>The Global Catalogue of Microorganisms (GCM) 10K type strain sequencing project: providing services to taxonomists for standard genome sequencing and annotation.</title>
        <authorList>
            <consortium name="The Broad Institute Genomics Platform"/>
            <consortium name="The Broad Institute Genome Sequencing Center for Infectious Disease"/>
            <person name="Wu L."/>
            <person name="Ma J."/>
        </authorList>
    </citation>
    <scope>NUCLEOTIDE SEQUENCE [LARGE SCALE GENOMIC DNA]</scope>
    <source>
        <strain evidence="3">JCM 17656</strain>
    </source>
</reference>
<dbReference type="RefSeq" id="WP_346186865.1">
    <property type="nucleotide sequence ID" value="NZ_BAABCE010000056.1"/>
</dbReference>
<accession>A0ABP6Z5M0</accession>